<organism evidence="1 2">
    <name type="scientific">Arcicella aurantiaca</name>
    <dbReference type="NCBI Taxonomy" id="591202"/>
    <lineage>
        <taxon>Bacteria</taxon>
        <taxon>Pseudomonadati</taxon>
        <taxon>Bacteroidota</taxon>
        <taxon>Cytophagia</taxon>
        <taxon>Cytophagales</taxon>
        <taxon>Flectobacillaceae</taxon>
        <taxon>Arcicella</taxon>
    </lineage>
</organism>
<gene>
    <name evidence="1" type="ORF">LV89_03068</name>
</gene>
<name>A0A316E0H6_9BACT</name>
<keyword evidence="2" id="KW-1185">Reference proteome</keyword>
<dbReference type="GO" id="GO:0000166">
    <property type="term" value="F:nucleotide binding"/>
    <property type="evidence" value="ECO:0007669"/>
    <property type="project" value="InterPro"/>
</dbReference>
<dbReference type="GO" id="GO:0006419">
    <property type="term" value="P:alanyl-tRNA aminoacylation"/>
    <property type="evidence" value="ECO:0007669"/>
    <property type="project" value="TreeGrafter"/>
</dbReference>
<dbReference type="SUPFAM" id="SSF55186">
    <property type="entry name" value="ThrRS/AlaRS common domain"/>
    <property type="match status" value="1"/>
</dbReference>
<dbReference type="InterPro" id="IPR018163">
    <property type="entry name" value="Thr/Ala-tRNA-synth_IIc_edit"/>
</dbReference>
<accession>A0A316E0H6</accession>
<comment type="caution">
    <text evidence="1">The sequence shown here is derived from an EMBL/GenBank/DDBJ whole genome shotgun (WGS) entry which is preliminary data.</text>
</comment>
<dbReference type="GO" id="GO:0002161">
    <property type="term" value="F:aminoacyl-tRNA deacylase activity"/>
    <property type="evidence" value="ECO:0007669"/>
    <property type="project" value="TreeGrafter"/>
</dbReference>
<dbReference type="PANTHER" id="PTHR11777">
    <property type="entry name" value="ALANYL-TRNA SYNTHETASE"/>
    <property type="match status" value="1"/>
</dbReference>
<protein>
    <submittedName>
        <fullName evidence="1">Alanyl-tRNA synthetase</fullName>
    </submittedName>
</protein>
<evidence type="ECO:0000313" key="2">
    <source>
        <dbReference type="Proteomes" id="UP000245489"/>
    </source>
</evidence>
<reference evidence="1 2" key="1">
    <citation type="submission" date="2018-05" db="EMBL/GenBank/DDBJ databases">
        <title>Genomic Encyclopedia of Archaeal and Bacterial Type Strains, Phase II (KMG-II): from individual species to whole genera.</title>
        <authorList>
            <person name="Goeker M."/>
        </authorList>
    </citation>
    <scope>NUCLEOTIDE SEQUENCE [LARGE SCALE GENOMIC DNA]</scope>
    <source>
        <strain evidence="1 2">DSM 22214</strain>
    </source>
</reference>
<dbReference type="Gene3D" id="3.30.980.10">
    <property type="entry name" value="Threonyl-trna Synthetase, Chain A, domain 2"/>
    <property type="match status" value="1"/>
</dbReference>
<dbReference type="InterPro" id="IPR009000">
    <property type="entry name" value="Transl_B-barrel_sf"/>
</dbReference>
<proteinExistence type="predicted"/>
<dbReference type="OrthoDB" id="7285215at2"/>
<dbReference type="PANTHER" id="PTHR11777:SF9">
    <property type="entry name" value="ALANINE--TRNA LIGASE, CYTOPLASMIC"/>
    <property type="match status" value="1"/>
</dbReference>
<dbReference type="InterPro" id="IPR050058">
    <property type="entry name" value="Ala-tRNA_ligase"/>
</dbReference>
<dbReference type="RefSeq" id="WP_109743778.1">
    <property type="nucleotide sequence ID" value="NZ_QGGO01000016.1"/>
</dbReference>
<dbReference type="GO" id="GO:0004813">
    <property type="term" value="F:alanine-tRNA ligase activity"/>
    <property type="evidence" value="ECO:0007669"/>
    <property type="project" value="TreeGrafter"/>
</dbReference>
<dbReference type="EMBL" id="QGGO01000016">
    <property type="protein sequence ID" value="PWK23861.1"/>
    <property type="molecule type" value="Genomic_DNA"/>
</dbReference>
<sequence length="249" mass="28139">MKKTHRLHLQQPYLSACEAIVTEIHPEKGIATDVTVAFAEGGGQISDAGMLITDDAQAVFTDVQKGYGRLLLIKDFPSIQIETPVYHKVSQEDLGKFKIGQSIKIFIDIERRNRLCVSHTGIHVVLMGLERIKPDIYRSIRGCHISPEKARLDFMLEDKFTDEQIIEAREYTNQLIKENWEAKTFAHPTEPEAMYWQTGDTTYCCGGTHLPSLGDVGEVMTSKKSLGTNMQRVSFSFPNAIFRKELFVS</sequence>
<keyword evidence="1" id="KW-0030">Aminoacyl-tRNA synthetase</keyword>
<keyword evidence="1" id="KW-0436">Ligase</keyword>
<dbReference type="Gene3D" id="2.40.30.130">
    <property type="match status" value="1"/>
</dbReference>
<evidence type="ECO:0000313" key="1">
    <source>
        <dbReference type="EMBL" id="PWK23861.1"/>
    </source>
</evidence>
<dbReference type="Proteomes" id="UP000245489">
    <property type="component" value="Unassembled WGS sequence"/>
</dbReference>
<dbReference type="AlphaFoldDB" id="A0A316E0H6"/>
<dbReference type="SUPFAM" id="SSF50447">
    <property type="entry name" value="Translation proteins"/>
    <property type="match status" value="1"/>
</dbReference>